<accession>Q8GVL2</accession>
<proteinExistence type="predicted"/>
<evidence type="ECO:0000313" key="2">
    <source>
        <dbReference type="EMBL" id="BAD31660.1"/>
    </source>
</evidence>
<reference evidence="2" key="2">
    <citation type="submission" date="2002-09" db="EMBL/GenBank/DDBJ databases">
        <title>Oryza sativa nipponbare(GA3) genomic DNA, chromosome 7, BAC clone:B1130E10.</title>
        <authorList>
            <person name="Sasaki T."/>
            <person name="Matsumoto T."/>
            <person name="Katayose Y."/>
        </authorList>
    </citation>
    <scope>NUCLEOTIDE SEQUENCE</scope>
</reference>
<reference evidence="3" key="3">
    <citation type="journal article" date="2005" name="Nature">
        <title>The map-based sequence of the rice genome.</title>
        <authorList>
            <consortium name="International rice genome sequencing project (IRGSP)"/>
            <person name="Matsumoto T."/>
            <person name="Wu J."/>
            <person name="Kanamori H."/>
            <person name="Katayose Y."/>
            <person name="Fujisawa M."/>
            <person name="Namiki N."/>
            <person name="Mizuno H."/>
            <person name="Yamamoto K."/>
            <person name="Antonio B.A."/>
            <person name="Baba T."/>
            <person name="Sakata K."/>
            <person name="Nagamura Y."/>
            <person name="Aoki H."/>
            <person name="Arikawa K."/>
            <person name="Arita K."/>
            <person name="Bito T."/>
            <person name="Chiden Y."/>
            <person name="Fujitsuka N."/>
            <person name="Fukunaka R."/>
            <person name="Hamada M."/>
            <person name="Harada C."/>
            <person name="Hayashi A."/>
            <person name="Hijishita S."/>
            <person name="Honda M."/>
            <person name="Hosokawa S."/>
            <person name="Ichikawa Y."/>
            <person name="Idonuma A."/>
            <person name="Iijima M."/>
            <person name="Ikeda M."/>
            <person name="Ikeno M."/>
            <person name="Ito K."/>
            <person name="Ito S."/>
            <person name="Ito T."/>
            <person name="Ito Y."/>
            <person name="Ito Y."/>
            <person name="Iwabuchi A."/>
            <person name="Kamiya K."/>
            <person name="Karasawa W."/>
            <person name="Kurita K."/>
            <person name="Katagiri S."/>
            <person name="Kikuta A."/>
            <person name="Kobayashi H."/>
            <person name="Kobayashi N."/>
            <person name="Machita K."/>
            <person name="Maehara T."/>
            <person name="Masukawa M."/>
            <person name="Mizubayashi T."/>
            <person name="Mukai Y."/>
            <person name="Nagasaki H."/>
            <person name="Nagata Y."/>
            <person name="Naito S."/>
            <person name="Nakashima M."/>
            <person name="Nakama Y."/>
            <person name="Nakamichi Y."/>
            <person name="Nakamura M."/>
            <person name="Meguro A."/>
            <person name="Negishi M."/>
            <person name="Ohta I."/>
            <person name="Ohta T."/>
            <person name="Okamoto M."/>
            <person name="Ono N."/>
            <person name="Saji S."/>
            <person name="Sakaguchi M."/>
            <person name="Sakai K."/>
            <person name="Shibata M."/>
            <person name="Shimokawa T."/>
            <person name="Song J."/>
            <person name="Takazaki Y."/>
            <person name="Terasawa K."/>
            <person name="Tsugane M."/>
            <person name="Tsuji K."/>
            <person name="Ueda S."/>
            <person name="Waki K."/>
            <person name="Yamagata H."/>
            <person name="Yamamoto M."/>
            <person name="Yamamoto S."/>
            <person name="Yamane H."/>
            <person name="Yoshiki S."/>
            <person name="Yoshihara R."/>
            <person name="Yukawa K."/>
            <person name="Zhong H."/>
            <person name="Yano M."/>
            <person name="Yuan Q."/>
            <person name="Ouyang S."/>
            <person name="Liu J."/>
            <person name="Jones K.M."/>
            <person name="Gansberger K."/>
            <person name="Moffat K."/>
            <person name="Hill J."/>
            <person name="Bera J."/>
            <person name="Fadrosh D."/>
            <person name="Jin S."/>
            <person name="Johri S."/>
            <person name="Kim M."/>
            <person name="Overton L."/>
            <person name="Reardon M."/>
            <person name="Tsitrin T."/>
            <person name="Vuong H."/>
            <person name="Weaver B."/>
            <person name="Ciecko A."/>
            <person name="Tallon L."/>
            <person name="Jackson J."/>
            <person name="Pai G."/>
            <person name="Aken S.V."/>
            <person name="Utterback T."/>
            <person name="Reidmuller S."/>
            <person name="Feldblyum T."/>
            <person name="Hsiao J."/>
            <person name="Zismann V."/>
            <person name="Iobst S."/>
            <person name="de Vazeille A.R."/>
            <person name="Buell C.R."/>
            <person name="Ying K."/>
            <person name="Li Y."/>
            <person name="Lu T."/>
            <person name="Huang Y."/>
            <person name="Zhao Q."/>
            <person name="Feng Q."/>
            <person name="Zhang L."/>
            <person name="Zhu J."/>
            <person name="Weng Q."/>
            <person name="Mu J."/>
            <person name="Lu Y."/>
            <person name="Fan D."/>
            <person name="Liu Y."/>
            <person name="Guan J."/>
            <person name="Zhang Y."/>
            <person name="Yu S."/>
            <person name="Liu X."/>
            <person name="Zhang Y."/>
            <person name="Hong G."/>
            <person name="Han B."/>
            <person name="Choisne N."/>
            <person name="Demange N."/>
            <person name="Orjeda G."/>
            <person name="Samain S."/>
            <person name="Cattolico L."/>
            <person name="Pelletier E."/>
            <person name="Couloux A."/>
            <person name="Segurens B."/>
            <person name="Wincker P."/>
            <person name="D'Hont A."/>
            <person name="Scarpelli C."/>
            <person name="Weissenbach J."/>
            <person name="Salanoubat M."/>
            <person name="Quetier F."/>
            <person name="Yu Y."/>
            <person name="Kim H.R."/>
            <person name="Rambo T."/>
            <person name="Currie J."/>
            <person name="Collura K."/>
            <person name="Luo M."/>
            <person name="Yang T."/>
            <person name="Ammiraju J.S.S."/>
            <person name="Engler F."/>
            <person name="Soderlund C."/>
            <person name="Wing R.A."/>
            <person name="Palmer L.E."/>
            <person name="de la Bastide M."/>
            <person name="Spiegel L."/>
            <person name="Nascimento L."/>
            <person name="Zutavern T."/>
            <person name="O'Shaughnessy A."/>
            <person name="Dike S."/>
            <person name="Dedhia N."/>
            <person name="Preston R."/>
            <person name="Balija V."/>
            <person name="McCombie W.R."/>
            <person name="Chow T."/>
            <person name="Chen H."/>
            <person name="Chung M."/>
            <person name="Chen C."/>
            <person name="Shaw J."/>
            <person name="Wu H."/>
            <person name="Hsiao K."/>
            <person name="Chao Y."/>
            <person name="Chu M."/>
            <person name="Cheng C."/>
            <person name="Hour A."/>
            <person name="Lee P."/>
            <person name="Lin S."/>
            <person name="Lin Y."/>
            <person name="Liou J."/>
            <person name="Liu S."/>
            <person name="Hsing Y."/>
            <person name="Raghuvanshi S."/>
            <person name="Mohanty A."/>
            <person name="Bharti A.K."/>
            <person name="Gaur A."/>
            <person name="Gupta V."/>
            <person name="Kumar D."/>
            <person name="Ravi V."/>
            <person name="Vij S."/>
            <person name="Kapur A."/>
            <person name="Khurana P."/>
            <person name="Khurana P."/>
            <person name="Khurana J.P."/>
            <person name="Tyagi A.K."/>
            <person name="Gaikwad K."/>
            <person name="Singh A."/>
            <person name="Dalal V."/>
            <person name="Srivastava S."/>
            <person name="Dixit A."/>
            <person name="Pal A.K."/>
            <person name="Ghazi I.A."/>
            <person name="Yadav M."/>
            <person name="Pandit A."/>
            <person name="Bhargava A."/>
            <person name="Sureshbabu K."/>
            <person name="Batra K."/>
            <person name="Sharma T.R."/>
            <person name="Mohapatra T."/>
            <person name="Singh N.K."/>
            <person name="Messing J."/>
            <person name="Nelson A.B."/>
            <person name="Fuks G."/>
            <person name="Kavchok S."/>
            <person name="Keizer G."/>
            <person name="Linton E."/>
            <person name="Llaca V."/>
            <person name="Song R."/>
            <person name="Tanyolac B."/>
            <person name="Young S."/>
            <person name="Ho-Il K."/>
            <person name="Hahn J.H."/>
            <person name="Sangsakoo G."/>
            <person name="Vanavichit A."/>
            <person name="de Mattos Luiz.A.T."/>
            <person name="Zimmer P.D."/>
            <person name="Malone G."/>
            <person name="Dellagostin O."/>
            <person name="de Oliveira A.C."/>
            <person name="Bevan M."/>
            <person name="Bancroft I."/>
            <person name="Minx P."/>
            <person name="Cordum H."/>
            <person name="Wilson R."/>
            <person name="Cheng Z."/>
            <person name="Jin W."/>
            <person name="Jiang J."/>
            <person name="Leong S.A."/>
            <person name="Iwama H."/>
            <person name="Gojobori T."/>
            <person name="Itoh T."/>
            <person name="Niimura Y."/>
            <person name="Fujii Y."/>
            <person name="Habara T."/>
            <person name="Sakai H."/>
            <person name="Sato Y."/>
            <person name="Wilson G."/>
            <person name="Kumar K."/>
            <person name="McCouch S."/>
            <person name="Juretic N."/>
            <person name="Hoen D."/>
            <person name="Wright S."/>
            <person name="Bruskiewich R."/>
            <person name="Bureau T."/>
            <person name="Miyao A."/>
            <person name="Hirochika H."/>
            <person name="Nishikawa T."/>
            <person name="Kadowaki K."/>
            <person name="Sugiura M."/>
            <person name="Burr B."/>
            <person name="Sasaki T."/>
        </authorList>
    </citation>
    <scope>NUCLEOTIDE SEQUENCE [LARGE SCALE GENOMIC DNA]</scope>
    <source>
        <strain evidence="3">cv. Nipponbare</strain>
    </source>
</reference>
<sequence>MDHGMVLGIAEHSNHVYAVRVRRFMCSFCFGKKRKESYGMKYAAYLFVRNVAKLCTGAGKPW</sequence>
<evidence type="ECO:0000313" key="1">
    <source>
        <dbReference type="EMBL" id="BAC20106.1"/>
    </source>
</evidence>
<organism evidence="1 3">
    <name type="scientific">Oryza sativa subsp. japonica</name>
    <name type="common">Rice</name>
    <dbReference type="NCBI Taxonomy" id="39947"/>
    <lineage>
        <taxon>Eukaryota</taxon>
        <taxon>Viridiplantae</taxon>
        <taxon>Streptophyta</taxon>
        <taxon>Embryophyta</taxon>
        <taxon>Tracheophyta</taxon>
        <taxon>Spermatophyta</taxon>
        <taxon>Magnoliopsida</taxon>
        <taxon>Liliopsida</taxon>
        <taxon>Poales</taxon>
        <taxon>Poaceae</taxon>
        <taxon>BOP clade</taxon>
        <taxon>Oryzoideae</taxon>
        <taxon>Oryzeae</taxon>
        <taxon>Oryzinae</taxon>
        <taxon>Oryza</taxon>
        <taxon>Oryza sativa</taxon>
    </lineage>
</organism>
<gene>
    <name evidence="2" type="primary">B1130E10.103</name>
    <name evidence="1" type="ORF">OSJNBa0031C24.127</name>
</gene>
<dbReference type="Proteomes" id="UP000000763">
    <property type="component" value="Chromosome 7"/>
</dbReference>
<name>Q8GVL2_ORYSJ</name>
<evidence type="ECO:0000313" key="3">
    <source>
        <dbReference type="Proteomes" id="UP000000763"/>
    </source>
</evidence>
<dbReference type="EMBL" id="AP005719">
    <property type="protein sequence ID" value="BAD31660.1"/>
    <property type="molecule type" value="Genomic_DNA"/>
</dbReference>
<reference evidence="3" key="4">
    <citation type="journal article" date="2008" name="Nucleic Acids Res.">
        <title>The rice annotation project database (RAP-DB): 2008 update.</title>
        <authorList>
            <consortium name="The rice annotation project (RAP)"/>
        </authorList>
    </citation>
    <scope>GENOME REANNOTATION</scope>
    <source>
        <strain evidence="3">cv. Nipponbare</strain>
    </source>
</reference>
<reference evidence="1" key="1">
    <citation type="submission" date="2002-05" db="EMBL/GenBank/DDBJ databases">
        <title>Oryza sativa nipponbare(GA3) genomic DNA, chromosome 7, BAC clone:OSJNBa0031C24.</title>
        <authorList>
            <person name="Sasaki T."/>
            <person name="Matsumoto T."/>
            <person name="Katayose Y."/>
        </authorList>
    </citation>
    <scope>NUCLEOTIDE SEQUENCE</scope>
</reference>
<dbReference type="AlphaFoldDB" id="Q8GVL2"/>
<protein>
    <submittedName>
        <fullName evidence="1">Uncharacterized protein</fullName>
    </submittedName>
</protein>
<dbReference type="EMBL" id="AP005160">
    <property type="protein sequence ID" value="BAC20106.1"/>
    <property type="molecule type" value="Genomic_DNA"/>
</dbReference>